<organism evidence="2 3">
    <name type="scientific">Tumebacillus permanentifrigoris</name>
    <dbReference type="NCBI Taxonomy" id="378543"/>
    <lineage>
        <taxon>Bacteria</taxon>
        <taxon>Bacillati</taxon>
        <taxon>Bacillota</taxon>
        <taxon>Bacilli</taxon>
        <taxon>Bacillales</taxon>
        <taxon>Alicyclobacillaceae</taxon>
        <taxon>Tumebacillus</taxon>
    </lineage>
</organism>
<gene>
    <name evidence="2" type="ORF">C7459_11126</name>
</gene>
<dbReference type="InterPro" id="IPR013467">
    <property type="entry name" value="HNH78-like"/>
</dbReference>
<evidence type="ECO:0000259" key="1">
    <source>
        <dbReference type="SMART" id="SM00507"/>
    </source>
</evidence>
<dbReference type="Proteomes" id="UP000245634">
    <property type="component" value="Unassembled WGS sequence"/>
</dbReference>
<dbReference type="AlphaFoldDB" id="A0A316D8I1"/>
<evidence type="ECO:0000313" key="2">
    <source>
        <dbReference type="EMBL" id="PWK11233.1"/>
    </source>
</evidence>
<comment type="caution">
    <text evidence="2">The sequence shown here is derived from an EMBL/GenBank/DDBJ whole genome shotgun (WGS) entry which is preliminary data.</text>
</comment>
<dbReference type="InterPro" id="IPR003615">
    <property type="entry name" value="HNH_nuc"/>
</dbReference>
<name>A0A316D8I1_9BACL</name>
<dbReference type="OrthoDB" id="8617719at2"/>
<evidence type="ECO:0000313" key="3">
    <source>
        <dbReference type="Proteomes" id="UP000245634"/>
    </source>
</evidence>
<dbReference type="EMBL" id="QGGL01000011">
    <property type="protein sequence ID" value="PWK11233.1"/>
    <property type="molecule type" value="Genomic_DNA"/>
</dbReference>
<dbReference type="SMART" id="SM00507">
    <property type="entry name" value="HNHc"/>
    <property type="match status" value="1"/>
</dbReference>
<feature type="domain" description="HNH nuclease" evidence="1">
    <location>
        <begin position="38"/>
        <end position="99"/>
    </location>
</feature>
<accession>A0A316D8I1</accession>
<sequence>MRYIQKRSQPDWYRDFKRGKTHLSWDDFFKNDQQKKTDLKVELLQEQHYLCGYCGKSIDPQNSHIEHVIPKSRLPHRDHPGVTTYSFQNMLASCQSRRRPDGDDTCGHAKDRWYDRNLFISPHEVDCEGYFRFSKLGEIFPTSNDPHAPEYQRADSTINALRLNKYELESDRKSLVASFLGDDFDLELTPEEITLLLDSYQTPDAQGRLREYSFVAQQILRSL</sequence>
<keyword evidence="3" id="KW-1185">Reference proteome</keyword>
<reference evidence="2 3" key="1">
    <citation type="submission" date="2018-05" db="EMBL/GenBank/DDBJ databases">
        <title>Genomic Encyclopedia of Type Strains, Phase IV (KMG-IV): sequencing the most valuable type-strain genomes for metagenomic binning, comparative biology and taxonomic classification.</title>
        <authorList>
            <person name="Goeker M."/>
        </authorList>
    </citation>
    <scope>NUCLEOTIDE SEQUENCE [LARGE SCALE GENOMIC DNA]</scope>
    <source>
        <strain evidence="2 3">DSM 18773</strain>
    </source>
</reference>
<dbReference type="Gene3D" id="1.10.30.50">
    <property type="match status" value="1"/>
</dbReference>
<protein>
    <submittedName>
        <fullName evidence="2">Uncharacterized protein (TIGR02646 family)</fullName>
    </submittedName>
</protein>
<proteinExistence type="predicted"/>
<dbReference type="NCBIfam" id="TIGR02646">
    <property type="entry name" value="retron system putative HNH endonuclease"/>
    <property type="match status" value="1"/>
</dbReference>
<dbReference type="RefSeq" id="WP_109689799.1">
    <property type="nucleotide sequence ID" value="NZ_QGGL01000011.1"/>
</dbReference>